<dbReference type="EMBL" id="AMQN01000129">
    <property type="status" value="NOT_ANNOTATED_CDS"/>
    <property type="molecule type" value="Genomic_DNA"/>
</dbReference>
<accession>X1ZK54</accession>
<protein>
    <submittedName>
        <fullName evidence="2">Uncharacterized protein</fullName>
    </submittedName>
</protein>
<reference evidence="3" key="2">
    <citation type="journal article" date="2013" name="Nature">
        <title>Insights into bilaterian evolution from three spiralian genomes.</title>
        <authorList>
            <person name="Simakov O."/>
            <person name="Marletaz F."/>
            <person name="Cho S.J."/>
            <person name="Edsinger-Gonzales E."/>
            <person name="Havlak P."/>
            <person name="Hellsten U."/>
            <person name="Kuo D.H."/>
            <person name="Larsson T."/>
            <person name="Lv J."/>
            <person name="Arendt D."/>
            <person name="Savage R."/>
            <person name="Osoegawa K."/>
            <person name="de Jong P."/>
            <person name="Grimwood J."/>
            <person name="Chapman J.A."/>
            <person name="Shapiro H."/>
            <person name="Aerts A."/>
            <person name="Otillar R.P."/>
            <person name="Terry A.Y."/>
            <person name="Boore J.L."/>
            <person name="Grigoriev I.V."/>
            <person name="Lindberg D.R."/>
            <person name="Seaver E.C."/>
            <person name="Weisblat D.A."/>
            <person name="Putnam N.H."/>
            <person name="Rokhsar D.S."/>
        </authorList>
    </citation>
    <scope>NUCLEOTIDE SEQUENCE</scope>
    <source>
        <strain evidence="3">I ESC-2004</strain>
    </source>
</reference>
<evidence type="ECO:0000313" key="2">
    <source>
        <dbReference type="EnsemblMetazoa" id="CapteP187327"/>
    </source>
</evidence>
<reference evidence="2" key="3">
    <citation type="submission" date="2015-06" db="UniProtKB">
        <authorList>
            <consortium name="EnsemblMetazoa"/>
        </authorList>
    </citation>
    <scope>IDENTIFICATION</scope>
</reference>
<dbReference type="EnsemblMetazoa" id="CapteT187327">
    <property type="protein sequence ID" value="CapteP187327"/>
    <property type="gene ID" value="CapteG187327"/>
</dbReference>
<reference evidence="3" key="1">
    <citation type="submission" date="2012-12" db="EMBL/GenBank/DDBJ databases">
        <authorList>
            <person name="Hellsten U."/>
            <person name="Grimwood J."/>
            <person name="Chapman J.A."/>
            <person name="Shapiro H."/>
            <person name="Aerts A."/>
            <person name="Otillar R.P."/>
            <person name="Terry A.Y."/>
            <person name="Boore J.L."/>
            <person name="Simakov O."/>
            <person name="Marletaz F."/>
            <person name="Cho S.-J."/>
            <person name="Edsinger-Gonzales E."/>
            <person name="Havlak P."/>
            <person name="Kuo D.-H."/>
            <person name="Larsson T."/>
            <person name="Lv J."/>
            <person name="Arendt D."/>
            <person name="Savage R."/>
            <person name="Osoegawa K."/>
            <person name="de Jong P."/>
            <person name="Lindberg D.R."/>
            <person name="Seaver E.C."/>
            <person name="Weisblat D.A."/>
            <person name="Putnam N.H."/>
            <person name="Grigoriev I.V."/>
            <person name="Rokhsar D.S."/>
        </authorList>
    </citation>
    <scope>NUCLEOTIDE SEQUENCE</scope>
    <source>
        <strain evidence="3">I ESC-2004</strain>
    </source>
</reference>
<proteinExistence type="predicted"/>
<name>X1ZK54_CAPTE</name>
<evidence type="ECO:0000313" key="3">
    <source>
        <dbReference type="Proteomes" id="UP000014760"/>
    </source>
</evidence>
<organism evidence="2 3">
    <name type="scientific">Capitella teleta</name>
    <name type="common">Polychaete worm</name>
    <dbReference type="NCBI Taxonomy" id="283909"/>
    <lineage>
        <taxon>Eukaryota</taxon>
        <taxon>Metazoa</taxon>
        <taxon>Spiralia</taxon>
        <taxon>Lophotrochozoa</taxon>
        <taxon>Annelida</taxon>
        <taxon>Polychaeta</taxon>
        <taxon>Sedentaria</taxon>
        <taxon>Scolecida</taxon>
        <taxon>Capitellidae</taxon>
        <taxon>Capitella</taxon>
    </lineage>
</organism>
<feature type="chain" id="PRO_5004949330" evidence="1">
    <location>
        <begin position="26"/>
        <end position="266"/>
    </location>
</feature>
<dbReference type="AlphaFoldDB" id="X1ZK54"/>
<dbReference type="Proteomes" id="UP000014760">
    <property type="component" value="Unassembled WGS sequence"/>
</dbReference>
<keyword evidence="3" id="KW-1185">Reference proteome</keyword>
<keyword evidence="1" id="KW-0732">Signal</keyword>
<feature type="signal peptide" evidence="1">
    <location>
        <begin position="1"/>
        <end position="25"/>
    </location>
</feature>
<sequence length="266" mass="30513">MELGRQHNYAMWCYFVAIVIKGLLCEQTPDYTNNRQDLQGLPTVVKRERRVSGTLQKSSKPFDHVPVYSDERKAHSLLVSSHKYSALVIDLVLQLFLDNIHNRRIVSKLNSIIFIKAPRVDQKRLDNTIKVGYHCIYPRGSQGHCKFHALYVLEMVQSYCPSELGLLRQPTLATFVCNASKNAKPKTAEKTRIVFGIVHDWAHICLQTHICLHQNESEQTRWNRVNPLNRGTALHVLGHYIRLMGMRSPILIATSIQSASHQDYSE</sequence>
<dbReference type="HOGENOM" id="CLU_1046775_0_0_1"/>
<evidence type="ECO:0000256" key="1">
    <source>
        <dbReference type="SAM" id="SignalP"/>
    </source>
</evidence>